<dbReference type="AlphaFoldDB" id="A0A0F9SIK9"/>
<protein>
    <submittedName>
        <fullName evidence="2">Uncharacterized protein</fullName>
    </submittedName>
</protein>
<feature type="transmembrane region" description="Helical" evidence="1">
    <location>
        <begin position="6"/>
        <end position="25"/>
    </location>
</feature>
<organism evidence="2">
    <name type="scientific">marine sediment metagenome</name>
    <dbReference type="NCBI Taxonomy" id="412755"/>
    <lineage>
        <taxon>unclassified sequences</taxon>
        <taxon>metagenomes</taxon>
        <taxon>ecological metagenomes</taxon>
    </lineage>
</organism>
<evidence type="ECO:0000256" key="1">
    <source>
        <dbReference type="SAM" id="Phobius"/>
    </source>
</evidence>
<keyword evidence="1" id="KW-0472">Membrane</keyword>
<comment type="caution">
    <text evidence="2">The sequence shown here is derived from an EMBL/GenBank/DDBJ whole genome shotgun (WGS) entry which is preliminary data.</text>
</comment>
<gene>
    <name evidence="2" type="ORF">LCGC14_0514310</name>
</gene>
<proteinExistence type="predicted"/>
<keyword evidence="1" id="KW-0812">Transmembrane</keyword>
<keyword evidence="1" id="KW-1133">Transmembrane helix</keyword>
<evidence type="ECO:0000313" key="2">
    <source>
        <dbReference type="EMBL" id="KKN62152.1"/>
    </source>
</evidence>
<feature type="transmembrane region" description="Helical" evidence="1">
    <location>
        <begin position="37"/>
        <end position="64"/>
    </location>
</feature>
<dbReference type="EMBL" id="LAZR01000633">
    <property type="protein sequence ID" value="KKN62152.1"/>
    <property type="molecule type" value="Genomic_DNA"/>
</dbReference>
<sequence length="65" mass="7592">MNWGIIVLFVWAWIALGLISSYIGWKGMCARFGYESFLHPFYIIMAILFGPINIVGVLLIKWWVR</sequence>
<name>A0A0F9SIK9_9ZZZZ</name>
<accession>A0A0F9SIK9</accession>
<reference evidence="2" key="1">
    <citation type="journal article" date="2015" name="Nature">
        <title>Complex archaea that bridge the gap between prokaryotes and eukaryotes.</title>
        <authorList>
            <person name="Spang A."/>
            <person name="Saw J.H."/>
            <person name="Jorgensen S.L."/>
            <person name="Zaremba-Niedzwiedzka K."/>
            <person name="Martijn J."/>
            <person name="Lind A.E."/>
            <person name="van Eijk R."/>
            <person name="Schleper C."/>
            <person name="Guy L."/>
            <person name="Ettema T.J."/>
        </authorList>
    </citation>
    <scope>NUCLEOTIDE SEQUENCE</scope>
</reference>